<dbReference type="SUPFAM" id="SSF51445">
    <property type="entry name" value="(Trans)glycosidases"/>
    <property type="match status" value="1"/>
</dbReference>
<dbReference type="InterPro" id="IPR001764">
    <property type="entry name" value="Glyco_hydro_3_N"/>
</dbReference>
<gene>
    <name evidence="5" type="ORF">I595_3281</name>
</gene>
<dbReference type="Proteomes" id="UP000050280">
    <property type="component" value="Unassembled WGS sequence"/>
</dbReference>
<evidence type="ECO:0000259" key="4">
    <source>
        <dbReference type="SMART" id="SM01217"/>
    </source>
</evidence>
<dbReference type="InterPro" id="IPR036881">
    <property type="entry name" value="Glyco_hydro_3_C_sf"/>
</dbReference>
<dbReference type="PROSITE" id="PS51257">
    <property type="entry name" value="PROKAR_LIPOPROTEIN"/>
    <property type="match status" value="1"/>
</dbReference>
<dbReference type="PANTHER" id="PTHR42721:SF3">
    <property type="entry name" value="BETA-D-XYLOSIDASE 5-RELATED"/>
    <property type="match status" value="1"/>
</dbReference>
<dbReference type="Pfam" id="PF00933">
    <property type="entry name" value="Glyco_hydro_3"/>
    <property type="match status" value="1"/>
</dbReference>
<dbReference type="SMART" id="SM01217">
    <property type="entry name" value="Fn3_like"/>
    <property type="match status" value="1"/>
</dbReference>
<keyword evidence="2" id="KW-0732">Signal</keyword>
<dbReference type="Gene3D" id="2.60.40.10">
    <property type="entry name" value="Immunoglobulins"/>
    <property type="match status" value="1"/>
</dbReference>
<dbReference type="GO" id="GO:0045493">
    <property type="term" value="P:xylan catabolic process"/>
    <property type="evidence" value="ECO:0007669"/>
    <property type="project" value="InterPro"/>
</dbReference>
<dbReference type="GO" id="GO:0008422">
    <property type="term" value="F:beta-glucosidase activity"/>
    <property type="evidence" value="ECO:0007669"/>
    <property type="project" value="UniProtKB-ARBA"/>
</dbReference>
<reference evidence="5 6" key="1">
    <citation type="submission" date="2015-09" db="EMBL/GenBank/DDBJ databases">
        <title>Genome sequence of the marine flavobacterium Croceitalea dokdonensis DOKDO 023 that contains proton- and sodium-pumping rhodopsins.</title>
        <authorList>
            <person name="Kwon S.-K."/>
            <person name="Lee H.K."/>
            <person name="Kwak M.-J."/>
            <person name="Kim J.F."/>
        </authorList>
    </citation>
    <scope>NUCLEOTIDE SEQUENCE [LARGE SCALE GENOMIC DNA]</scope>
    <source>
        <strain evidence="5 6">DOKDO 023</strain>
    </source>
</reference>
<dbReference type="FunFam" id="2.60.40.10:FF:000495">
    <property type="entry name" value="Periplasmic beta-glucosidase"/>
    <property type="match status" value="1"/>
</dbReference>
<dbReference type="AlphaFoldDB" id="A0A0P7A2T2"/>
<keyword evidence="6" id="KW-1185">Reference proteome</keyword>
<dbReference type="PANTHER" id="PTHR42721">
    <property type="entry name" value="SUGAR HYDROLASE-RELATED"/>
    <property type="match status" value="1"/>
</dbReference>
<evidence type="ECO:0000313" key="5">
    <source>
        <dbReference type="EMBL" id="KPM30784.1"/>
    </source>
</evidence>
<dbReference type="Gene3D" id="3.20.20.300">
    <property type="entry name" value="Glycoside hydrolase, family 3, N-terminal domain"/>
    <property type="match status" value="1"/>
</dbReference>
<organism evidence="5 6">
    <name type="scientific">Croceitalea dokdonensis DOKDO 023</name>
    <dbReference type="NCBI Taxonomy" id="1300341"/>
    <lineage>
        <taxon>Bacteria</taxon>
        <taxon>Pseudomonadati</taxon>
        <taxon>Bacteroidota</taxon>
        <taxon>Flavobacteriia</taxon>
        <taxon>Flavobacteriales</taxon>
        <taxon>Flavobacteriaceae</taxon>
        <taxon>Croceitalea</taxon>
    </lineage>
</organism>
<dbReference type="InterPro" id="IPR013783">
    <property type="entry name" value="Ig-like_fold"/>
</dbReference>
<dbReference type="PRINTS" id="PR00133">
    <property type="entry name" value="GLHYDRLASE3"/>
</dbReference>
<sequence length="729" mass="79894">MKNKTMKHRFLLFCLTAIILGGCKTKTTEAIDDQDEEIQAKVADLVSKMTLEEKIAEMTQDAPANERLGIPYMKYAEALHGMWLVLDYYGNTTVYPQAIAAGSTWEPELIKKMASQTALEARALGVTHCYSPNLDVISGDPRYGRVEESYGEDPYLVSRMGVAFIEGLQGTGDEQYDENHVMATAKHFIGYPENRRGINGGFSDMSERRLREVYLPPFEAAIKEAKVGSVMPGHQDYNGVPNHMNTWLLKDILRDELGFDGFIVSDNNDVARLETMHFISESRTESAILGLKAGVDMDLVIGKSVDLSSYHSSVLLDTLTKNPELVKYIDKATSRILTAKYKLGLFDTEPKEIDPKTVDVGKKEHQDFAYEIAQKAIILLKNENKLLPLDKSKISSLAVIGPNATEERPEKGTYSLLGGYSGLPPYYVSALEGIQNKVGDDIKINYAKGCDLLSNSKEGFSEAIAAAKKSDAVVLVVGGSRKTGGEGVDRSNLDLYGVQNELVEAIHKTGKPVIVVLINGRPLTINYIAENIPSILETWYLGMHSGDAIADALFGDVNPGGKLTVSFPRSVGQLPVTYLERPDFIGSGKGLYKDSDKSPLFPFGYGLSYTTFSFSAPRLAQSDIAVDGKTTVSIDVTNSGQVTGDEVVQLYVRDDFASVGRYMKLLKGFERITLEPGETKMVSFDLGFDELSILNTDLKKVVEPGTFTISVGSSSRAEDLKTTTLLVKG</sequence>
<protein>
    <submittedName>
        <fullName evidence="5">Beta-glucosidase</fullName>
    </submittedName>
</protein>
<dbReference type="InterPro" id="IPR017853">
    <property type="entry name" value="GH"/>
</dbReference>
<evidence type="ECO:0000313" key="6">
    <source>
        <dbReference type="Proteomes" id="UP000050280"/>
    </source>
</evidence>
<dbReference type="InterPro" id="IPR002772">
    <property type="entry name" value="Glyco_hydro_3_C"/>
</dbReference>
<dbReference type="Pfam" id="PF01915">
    <property type="entry name" value="Glyco_hydro_3_C"/>
    <property type="match status" value="1"/>
</dbReference>
<evidence type="ECO:0000256" key="3">
    <source>
        <dbReference type="ARBA" id="ARBA00022801"/>
    </source>
</evidence>
<dbReference type="PATRIC" id="fig|1300341.3.peg.3428"/>
<dbReference type="InterPro" id="IPR053667">
    <property type="entry name" value="GH3_Beta-Xylosidase"/>
</dbReference>
<dbReference type="InterPro" id="IPR026891">
    <property type="entry name" value="Fn3-like"/>
</dbReference>
<comment type="caution">
    <text evidence="5">The sequence shown here is derived from an EMBL/GenBank/DDBJ whole genome shotgun (WGS) entry which is preliminary data.</text>
</comment>
<dbReference type="SUPFAM" id="SSF52279">
    <property type="entry name" value="Beta-D-glucan exohydrolase, C-terminal domain"/>
    <property type="match status" value="1"/>
</dbReference>
<dbReference type="GO" id="GO:0031222">
    <property type="term" value="P:arabinan catabolic process"/>
    <property type="evidence" value="ECO:0007669"/>
    <property type="project" value="TreeGrafter"/>
</dbReference>
<evidence type="ECO:0000256" key="2">
    <source>
        <dbReference type="ARBA" id="ARBA00022729"/>
    </source>
</evidence>
<evidence type="ECO:0000256" key="1">
    <source>
        <dbReference type="ARBA" id="ARBA00005336"/>
    </source>
</evidence>
<name>A0A0P7A2T2_9FLAO</name>
<dbReference type="FunFam" id="3.40.50.1700:FF:000009">
    <property type="entry name" value="Periplasmic beta-glucosidase"/>
    <property type="match status" value="1"/>
</dbReference>
<dbReference type="GO" id="GO:0046556">
    <property type="term" value="F:alpha-L-arabinofuranosidase activity"/>
    <property type="evidence" value="ECO:0007669"/>
    <property type="project" value="TreeGrafter"/>
</dbReference>
<dbReference type="Pfam" id="PF14310">
    <property type="entry name" value="Fn3-like"/>
    <property type="match status" value="1"/>
</dbReference>
<dbReference type="STRING" id="1300341.I595_3281"/>
<accession>A0A0P7A2T2</accession>
<dbReference type="InterPro" id="IPR044993">
    <property type="entry name" value="BXL"/>
</dbReference>
<dbReference type="NCBIfam" id="NF041579">
    <property type="entry name" value="betaxyl_Flavo"/>
    <property type="match status" value="1"/>
</dbReference>
<proteinExistence type="inferred from homology"/>
<keyword evidence="3" id="KW-0378">Hydrolase</keyword>
<feature type="domain" description="Fibronectin type III-like" evidence="4">
    <location>
        <begin position="646"/>
        <end position="715"/>
    </location>
</feature>
<dbReference type="InterPro" id="IPR036962">
    <property type="entry name" value="Glyco_hydro_3_N_sf"/>
</dbReference>
<comment type="similarity">
    <text evidence="1">Belongs to the glycosyl hydrolase 3 family.</text>
</comment>
<dbReference type="GO" id="GO:0009044">
    <property type="term" value="F:xylan 1,4-beta-xylosidase activity"/>
    <property type="evidence" value="ECO:0007669"/>
    <property type="project" value="InterPro"/>
</dbReference>
<dbReference type="EMBL" id="LDJX01000007">
    <property type="protein sequence ID" value="KPM30784.1"/>
    <property type="molecule type" value="Genomic_DNA"/>
</dbReference>
<dbReference type="Gene3D" id="3.40.50.1700">
    <property type="entry name" value="Glycoside hydrolase family 3 C-terminal domain"/>
    <property type="match status" value="1"/>
</dbReference>